<accession>A0A419DA71</accession>
<dbReference type="AlphaFoldDB" id="A0A419DA71"/>
<protein>
    <submittedName>
        <fullName evidence="1">Uncharacterized protein</fullName>
    </submittedName>
</protein>
<evidence type="ECO:0000313" key="1">
    <source>
        <dbReference type="EMBL" id="RJO60049.1"/>
    </source>
</evidence>
<dbReference type="Proteomes" id="UP000285655">
    <property type="component" value="Unassembled WGS sequence"/>
</dbReference>
<dbReference type="EMBL" id="QZJW01000055">
    <property type="protein sequence ID" value="RJO60049.1"/>
    <property type="molecule type" value="Genomic_DNA"/>
</dbReference>
<comment type="caution">
    <text evidence="1">The sequence shown here is derived from an EMBL/GenBank/DDBJ whole genome shotgun (WGS) entry which is preliminary data.</text>
</comment>
<name>A0A419DA71_9BACT</name>
<gene>
    <name evidence="1" type="ORF">C4544_06825</name>
</gene>
<reference evidence="1 2" key="1">
    <citation type="journal article" date="2017" name="ISME J.">
        <title>Energy and carbon metabolisms in a deep terrestrial subsurface fluid microbial community.</title>
        <authorList>
            <person name="Momper L."/>
            <person name="Jungbluth S.P."/>
            <person name="Lee M.D."/>
            <person name="Amend J.P."/>
        </authorList>
    </citation>
    <scope>NUCLEOTIDE SEQUENCE [LARGE SCALE GENOMIC DNA]</scope>
    <source>
        <strain evidence="1">SURF_29</strain>
    </source>
</reference>
<organism evidence="1 2">
    <name type="scientific">candidate division WS5 bacterium</name>
    <dbReference type="NCBI Taxonomy" id="2093353"/>
    <lineage>
        <taxon>Bacteria</taxon>
        <taxon>candidate division WS5</taxon>
    </lineage>
</organism>
<evidence type="ECO:0000313" key="2">
    <source>
        <dbReference type="Proteomes" id="UP000285655"/>
    </source>
</evidence>
<proteinExistence type="predicted"/>
<sequence length="180" mass="21149">MKIPREFPQFQGKNALIAVTGLHEADFYIAKDGVLEKIGDFKLLFPRYSDKEGFFEHAGHGRIFETGSVLEKDKIEIRHRFLKEMDEILDSIVMKKDITDIYVFTPNFLKKELKQLLPKEDRKKIRYIIKGNYTHLHPLQVLEIIGRKEKIGWKVPIKDEARKILKIPTSFKERKTGKKP</sequence>